<dbReference type="PROSITE" id="PS50942">
    <property type="entry name" value="ENTH"/>
    <property type="match status" value="1"/>
</dbReference>
<feature type="coiled-coil region" evidence="5">
    <location>
        <begin position="428"/>
        <end position="483"/>
    </location>
</feature>
<feature type="domain" description="ENTH" evidence="7">
    <location>
        <begin position="15"/>
        <end position="143"/>
    </location>
</feature>
<dbReference type="InterPro" id="IPR011417">
    <property type="entry name" value="ANTH_dom"/>
</dbReference>
<dbReference type="GO" id="GO:0043325">
    <property type="term" value="F:phosphatidylinositol-3,4-bisphosphate binding"/>
    <property type="evidence" value="ECO:0007669"/>
    <property type="project" value="TreeGrafter"/>
</dbReference>
<reference evidence="9 10" key="1">
    <citation type="submission" date="2019-03" db="EMBL/GenBank/DDBJ databases">
        <title>An improved genome assembly of the fluke Schistosoma japonicum.</title>
        <authorList>
            <person name="Hu W."/>
            <person name="Luo F."/>
            <person name="Yin M."/>
            <person name="Mo X."/>
            <person name="Sun C."/>
            <person name="Wu Q."/>
            <person name="Zhu B."/>
            <person name="Xiang M."/>
            <person name="Wang J."/>
            <person name="Wang Y."/>
            <person name="Zhang T."/>
            <person name="Xu B."/>
            <person name="Zheng H."/>
            <person name="Feng Z."/>
        </authorList>
    </citation>
    <scope>NUCLEOTIDE SEQUENCE [LARGE SCALE GENOMIC DNA]</scope>
    <source>
        <strain evidence="9">HuSjv2</strain>
        <tissue evidence="9">Worms</tissue>
    </source>
</reference>
<keyword evidence="4" id="KW-0009">Actin-binding</keyword>
<dbReference type="PROSITE" id="PS50945">
    <property type="entry name" value="I_LWEQ"/>
    <property type="match status" value="1"/>
</dbReference>
<dbReference type="GO" id="GO:0030864">
    <property type="term" value="C:cortical actin cytoskeleton"/>
    <property type="evidence" value="ECO:0007669"/>
    <property type="project" value="TreeGrafter"/>
</dbReference>
<evidence type="ECO:0000256" key="4">
    <source>
        <dbReference type="ARBA" id="ARBA00023203"/>
    </source>
</evidence>
<dbReference type="InterPro" id="IPR035964">
    <property type="entry name" value="I/LWEQ_dom_sf"/>
</dbReference>
<dbReference type="GO" id="GO:0051015">
    <property type="term" value="F:actin filament binding"/>
    <property type="evidence" value="ECO:0007669"/>
    <property type="project" value="TreeGrafter"/>
</dbReference>
<evidence type="ECO:0000256" key="3">
    <source>
        <dbReference type="ARBA" id="ARBA00022490"/>
    </source>
</evidence>
<evidence type="ECO:0000256" key="1">
    <source>
        <dbReference type="ARBA" id="ARBA00004496"/>
    </source>
</evidence>
<dbReference type="InterPro" id="IPR008942">
    <property type="entry name" value="ENTH_VHS"/>
</dbReference>
<dbReference type="InterPro" id="IPR030224">
    <property type="entry name" value="Sla2_fam"/>
</dbReference>
<dbReference type="GO" id="GO:0080025">
    <property type="term" value="F:phosphatidylinositol-3,5-bisphosphate binding"/>
    <property type="evidence" value="ECO:0007669"/>
    <property type="project" value="TreeGrafter"/>
</dbReference>
<dbReference type="InterPro" id="IPR013809">
    <property type="entry name" value="ENTH"/>
</dbReference>
<evidence type="ECO:0000313" key="10">
    <source>
        <dbReference type="Proteomes" id="UP000311919"/>
    </source>
</evidence>
<accession>A0A4Z2D063</accession>
<evidence type="ECO:0000256" key="5">
    <source>
        <dbReference type="SAM" id="Coils"/>
    </source>
</evidence>
<organism evidence="9 10">
    <name type="scientific">Schistosoma japonicum</name>
    <name type="common">Blood fluke</name>
    <dbReference type="NCBI Taxonomy" id="6182"/>
    <lineage>
        <taxon>Eukaryota</taxon>
        <taxon>Metazoa</taxon>
        <taxon>Spiralia</taxon>
        <taxon>Lophotrochozoa</taxon>
        <taxon>Platyhelminthes</taxon>
        <taxon>Trematoda</taxon>
        <taxon>Digenea</taxon>
        <taxon>Strigeidida</taxon>
        <taxon>Schistosomatoidea</taxon>
        <taxon>Schistosomatidae</taxon>
        <taxon>Schistosoma</taxon>
    </lineage>
</organism>
<evidence type="ECO:0000259" key="7">
    <source>
        <dbReference type="PROSITE" id="PS50942"/>
    </source>
</evidence>
<evidence type="ECO:0000259" key="8">
    <source>
        <dbReference type="PROSITE" id="PS50945"/>
    </source>
</evidence>
<dbReference type="Gene3D" id="1.25.40.90">
    <property type="match status" value="1"/>
</dbReference>
<gene>
    <name evidence="9" type="ORF">EWB00_005902</name>
</gene>
<comment type="subcellular location">
    <subcellularLocation>
        <location evidence="1">Cytoplasm</location>
    </subcellularLocation>
</comment>
<evidence type="ECO:0000256" key="6">
    <source>
        <dbReference type="SAM" id="MobiDB-lite"/>
    </source>
</evidence>
<name>A0A4Z2D063_SCHJA</name>
<comment type="caution">
    <text evidence="9">The sequence shown here is derived from an EMBL/GenBank/DDBJ whole genome shotgun (WGS) entry which is preliminary data.</text>
</comment>
<evidence type="ECO:0000256" key="2">
    <source>
        <dbReference type="ARBA" id="ARBA00010135"/>
    </source>
</evidence>
<dbReference type="GO" id="GO:0035615">
    <property type="term" value="F:clathrin adaptor activity"/>
    <property type="evidence" value="ECO:0007669"/>
    <property type="project" value="TreeGrafter"/>
</dbReference>
<dbReference type="InterPro" id="IPR002558">
    <property type="entry name" value="ILWEQ_dom"/>
</dbReference>
<proteinExistence type="inferred from homology"/>
<dbReference type="PANTHER" id="PTHR10407:SF15">
    <property type="entry name" value="HUNTINGTIN INTERACTING PROTEIN 1"/>
    <property type="match status" value="1"/>
</dbReference>
<dbReference type="Gene3D" id="1.20.1410.10">
    <property type="entry name" value="I/LWEQ domain"/>
    <property type="match status" value="1"/>
</dbReference>
<feature type="domain" description="I/LWEQ" evidence="8">
    <location>
        <begin position="865"/>
        <end position="1103"/>
    </location>
</feature>
<dbReference type="AlphaFoldDB" id="A0A4Z2D063"/>
<dbReference type="Pfam" id="PF07651">
    <property type="entry name" value="ANTH"/>
    <property type="match status" value="1"/>
</dbReference>
<dbReference type="SMART" id="SM00273">
    <property type="entry name" value="ENTH"/>
    <property type="match status" value="1"/>
</dbReference>
<keyword evidence="3" id="KW-0963">Cytoplasm</keyword>
<evidence type="ECO:0000313" key="9">
    <source>
        <dbReference type="EMBL" id="TNN09873.1"/>
    </source>
</evidence>
<comment type="similarity">
    <text evidence="2">Belongs to the SLA2 family.</text>
</comment>
<dbReference type="OrthoDB" id="8178130at2759"/>
<dbReference type="Pfam" id="PF01608">
    <property type="entry name" value="I_LWEQ"/>
    <property type="match status" value="1"/>
</dbReference>
<dbReference type="SMART" id="SM00307">
    <property type="entry name" value="ILWEQ"/>
    <property type="match status" value="1"/>
</dbReference>
<sequence length="1110" mass="126691">MPLPNFDTIKSLAVGKDNPNRQQVVHILKAITDHEVPPKQKHIRGIILATFSGKSSSFLYDTALKLAIYTNPVVCWKFLYIIHKLFRDGHRECVNDGLRHATRVYQLKSAWSNHATKCGYPIVDFCQLIIRKLRLHRKYGVLPGSLELNPNELKNVLSAQVDHLFQFSVDLMDMMEETLRFKDVVLLSVEGIHAPSFTPPGQCKLIPLIQCIQDVAALYELSVQLIFKLHELLGNGTMSGHRDRFKDLHTSVKKFFENVFHMQYFRSFVHIPSISQNPPNFCIQSELNEHTTLRVTMNETPSLPSPPQSPPTTVTPADGNNGQHSGDEEDSFELADVPKVISHNYQTESLTEKQALIKLGPENIDTNDKTVISLNEGSSASDNHHQICNNSINSNNNMKMNRNPFLNNSIQTNSHELSPYQAHITDEKHEVLIEVELLKSEIERLKTEHHEQSYSLLSRIQILEDEIKELVQYKSNHEEQQVNYETKLSEKVCQAQIFEEKFMKLKEVYGKLREEHVILLKNYGNVQQNLQQETQKNEDLEKMIENLRHQEMLLPSDNVECLPTSENEAKVPVANCLELQNQLNDYRSKLDSANIEKDQLVAELFLLKEECCSMREKFFESQQFIKDYELKISKLTNELQELNDQLHRGNLSVGKSSNVCNGNTSNIVSDNDDGGDGHISWNNEPKQSLLTTTIEQLLSELQCSQSVAQPTDLMEVYIHFSPKYFSNYLLQIINHFNLFESAITSYLSNDVKGLIQTSFHIGQLNSQLSLLSLYSRSIHQSNTTFSFSNDYLHGFDLIQKQFMQLLNILQQVDSTHQDDENANDNISHKDNYFNQIKEHLCIIYHQLNFMLNEVTNLSNCWSNNVNNGDTKTSVDVIQKEMEATFEAITIAEQKFQDLIAESKSHSTSNENLQVNSLILDCCSELLLCVGELVKQSKIIQQEFKDSSTSIEFYKPYNRWTDGLLSAAKFVGAGANVMVEIANSIVCGKGVKLERLIVISQEIAASTTQLVYATRVKTNSQPEMFNKLQVTSKEVCKCTGNLIACVKKAIEAKHVEELDFSSLTLTQAKRMEVELQVKIIELETSLTNERQRLAQLRRDNYQLSAEVEVNY</sequence>
<dbReference type="GO" id="GO:0006897">
    <property type="term" value="P:endocytosis"/>
    <property type="evidence" value="ECO:0007669"/>
    <property type="project" value="InterPro"/>
</dbReference>
<protein>
    <submittedName>
        <fullName evidence="9">Huntington interacting protein related 1 isoform 3</fullName>
    </submittedName>
</protein>
<dbReference type="GO" id="GO:0007015">
    <property type="term" value="P:actin filament organization"/>
    <property type="evidence" value="ECO:0007669"/>
    <property type="project" value="TreeGrafter"/>
</dbReference>
<feature type="coiled-coil region" evidence="5">
    <location>
        <begin position="1078"/>
        <end position="1105"/>
    </location>
</feature>
<dbReference type="SUPFAM" id="SSF109885">
    <property type="entry name" value="I/LWEQ domain"/>
    <property type="match status" value="1"/>
</dbReference>
<dbReference type="SUPFAM" id="SSF48464">
    <property type="entry name" value="ENTH/VHS domain"/>
    <property type="match status" value="1"/>
</dbReference>
<feature type="region of interest" description="Disordered" evidence="6">
    <location>
        <begin position="297"/>
        <end position="330"/>
    </location>
</feature>
<dbReference type="GO" id="GO:0032051">
    <property type="term" value="F:clathrin light chain binding"/>
    <property type="evidence" value="ECO:0007669"/>
    <property type="project" value="TreeGrafter"/>
</dbReference>
<dbReference type="PANTHER" id="PTHR10407">
    <property type="entry name" value="HUNTINGTIN INTERACTING PROTEIN 1"/>
    <property type="match status" value="1"/>
</dbReference>
<dbReference type="Proteomes" id="UP000311919">
    <property type="component" value="Unassembled WGS sequence"/>
</dbReference>
<dbReference type="GO" id="GO:0030136">
    <property type="term" value="C:clathrin-coated vesicle"/>
    <property type="evidence" value="ECO:0007669"/>
    <property type="project" value="TreeGrafter"/>
</dbReference>
<feature type="coiled-coil region" evidence="5">
    <location>
        <begin position="523"/>
        <end position="550"/>
    </location>
</feature>
<keyword evidence="5" id="KW-0175">Coiled coil</keyword>
<keyword evidence="10" id="KW-1185">Reference proteome</keyword>
<feature type="coiled-coil region" evidence="5">
    <location>
        <begin position="576"/>
        <end position="652"/>
    </location>
</feature>
<dbReference type="EMBL" id="SKCS01000385">
    <property type="protein sequence ID" value="TNN09873.1"/>
    <property type="molecule type" value="Genomic_DNA"/>
</dbReference>
<dbReference type="GO" id="GO:0048268">
    <property type="term" value="P:clathrin coat assembly"/>
    <property type="evidence" value="ECO:0007669"/>
    <property type="project" value="TreeGrafter"/>
</dbReference>